<dbReference type="Gene3D" id="3.10.450.70">
    <property type="entry name" value="Disulphide bond isomerase, DsbC/G, N-terminal"/>
    <property type="match status" value="1"/>
</dbReference>
<feature type="domain" description="Disulphide bond isomerase DsbC/G N-terminal" evidence="8">
    <location>
        <begin position="20"/>
        <end position="86"/>
    </location>
</feature>
<evidence type="ECO:0000256" key="4">
    <source>
        <dbReference type="ARBA" id="ARBA00022764"/>
    </source>
</evidence>
<dbReference type="InterPro" id="IPR009094">
    <property type="entry name" value="DiS-bond_isomerase_DsbC/G_N_sf"/>
</dbReference>
<comment type="subcellular location">
    <subcellularLocation>
        <location evidence="1 7">Periplasm</location>
    </subcellularLocation>
</comment>
<keyword evidence="4 7" id="KW-0574">Periplasm</keyword>
<dbReference type="SUPFAM" id="SSF54423">
    <property type="entry name" value="DsbC/DsbG N-terminal domain-like"/>
    <property type="match status" value="1"/>
</dbReference>
<evidence type="ECO:0000259" key="9">
    <source>
        <dbReference type="Pfam" id="PF13098"/>
    </source>
</evidence>
<dbReference type="Proteomes" id="UP001139971">
    <property type="component" value="Unassembled WGS sequence"/>
</dbReference>
<evidence type="ECO:0000256" key="7">
    <source>
        <dbReference type="RuleBase" id="RU364038"/>
    </source>
</evidence>
<comment type="similarity">
    <text evidence="2 7">Belongs to the thioredoxin family. DsbC subfamily.</text>
</comment>
<protein>
    <recommendedName>
        <fullName evidence="7">Thiol:disulfide interchange protein</fullName>
    </recommendedName>
</protein>
<keyword evidence="5" id="KW-1015">Disulfide bond</keyword>
<keyword evidence="3 7" id="KW-0732">Signal</keyword>
<dbReference type="InterPro" id="IPR012336">
    <property type="entry name" value="Thioredoxin-like_fold"/>
</dbReference>
<name>A0A9X4BJJ5_9GAMM</name>
<feature type="domain" description="Thioredoxin-like fold" evidence="9">
    <location>
        <begin position="112"/>
        <end position="233"/>
    </location>
</feature>
<organism evidence="10 11">
    <name type="scientific">Tahibacter soli</name>
    <dbReference type="NCBI Taxonomy" id="2983605"/>
    <lineage>
        <taxon>Bacteria</taxon>
        <taxon>Pseudomonadati</taxon>
        <taxon>Pseudomonadota</taxon>
        <taxon>Gammaproteobacteria</taxon>
        <taxon>Lysobacterales</taxon>
        <taxon>Rhodanobacteraceae</taxon>
        <taxon>Tahibacter</taxon>
    </lineage>
</organism>
<dbReference type="GO" id="GO:0042597">
    <property type="term" value="C:periplasmic space"/>
    <property type="evidence" value="ECO:0007669"/>
    <property type="project" value="UniProtKB-SubCell"/>
</dbReference>
<comment type="caution">
    <text evidence="10">The sequence shown here is derived from an EMBL/GenBank/DDBJ whole genome shotgun (WGS) entry which is preliminary data.</text>
</comment>
<evidence type="ECO:0000256" key="6">
    <source>
        <dbReference type="ARBA" id="ARBA00023284"/>
    </source>
</evidence>
<dbReference type="Pfam" id="PF10411">
    <property type="entry name" value="DsbC_N"/>
    <property type="match status" value="1"/>
</dbReference>
<dbReference type="SUPFAM" id="SSF52833">
    <property type="entry name" value="Thioredoxin-like"/>
    <property type="match status" value="1"/>
</dbReference>
<evidence type="ECO:0000256" key="5">
    <source>
        <dbReference type="ARBA" id="ARBA00023157"/>
    </source>
</evidence>
<dbReference type="RefSeq" id="WP_263541043.1">
    <property type="nucleotide sequence ID" value="NZ_JAOVZO020000019.1"/>
</dbReference>
<evidence type="ECO:0000256" key="3">
    <source>
        <dbReference type="ARBA" id="ARBA00022729"/>
    </source>
</evidence>
<dbReference type="InterPro" id="IPR051470">
    <property type="entry name" value="Thiol:disulfide_interchange"/>
</dbReference>
<dbReference type="Pfam" id="PF13098">
    <property type="entry name" value="Thioredoxin_2"/>
    <property type="match status" value="1"/>
</dbReference>
<feature type="signal peptide" evidence="7">
    <location>
        <begin position="1"/>
        <end position="20"/>
    </location>
</feature>
<evidence type="ECO:0000313" key="10">
    <source>
        <dbReference type="EMBL" id="MDC8014713.1"/>
    </source>
</evidence>
<dbReference type="InterPro" id="IPR036249">
    <property type="entry name" value="Thioredoxin-like_sf"/>
</dbReference>
<feature type="chain" id="PRO_5041012385" description="Thiol:disulfide interchange protein" evidence="7">
    <location>
        <begin position="21"/>
        <end position="240"/>
    </location>
</feature>
<gene>
    <name evidence="10" type="ORF">OD750_019385</name>
</gene>
<evidence type="ECO:0000256" key="1">
    <source>
        <dbReference type="ARBA" id="ARBA00004418"/>
    </source>
</evidence>
<dbReference type="AlphaFoldDB" id="A0A9X4BJJ5"/>
<dbReference type="EMBL" id="JAOVZO020000019">
    <property type="protein sequence ID" value="MDC8014713.1"/>
    <property type="molecule type" value="Genomic_DNA"/>
</dbReference>
<dbReference type="PANTHER" id="PTHR35272">
    <property type="entry name" value="THIOL:DISULFIDE INTERCHANGE PROTEIN DSBC-RELATED"/>
    <property type="match status" value="1"/>
</dbReference>
<evidence type="ECO:0000259" key="8">
    <source>
        <dbReference type="Pfam" id="PF10411"/>
    </source>
</evidence>
<dbReference type="InterPro" id="IPR033954">
    <property type="entry name" value="DiS-bond_Isoase_DsbC/G"/>
</dbReference>
<dbReference type="PANTHER" id="PTHR35272:SF3">
    <property type="entry name" value="THIOL:DISULFIDE INTERCHANGE PROTEIN DSBC"/>
    <property type="match status" value="1"/>
</dbReference>
<evidence type="ECO:0000256" key="2">
    <source>
        <dbReference type="ARBA" id="ARBA00009813"/>
    </source>
</evidence>
<comment type="function">
    <text evidence="7">Required for disulfide bond formation in some periplasmic proteins. Acts by transferring its disulfide bond to other proteins and is reduced in the process.</text>
</comment>
<evidence type="ECO:0000313" key="11">
    <source>
        <dbReference type="Proteomes" id="UP001139971"/>
    </source>
</evidence>
<accession>A0A9X4BJJ5</accession>
<proteinExistence type="inferred from homology"/>
<reference evidence="10" key="1">
    <citation type="submission" date="2023-02" db="EMBL/GenBank/DDBJ databases">
        <title>Tahibacter soli sp. nov. isolated from soil.</title>
        <authorList>
            <person name="Baek J.H."/>
            <person name="Lee J.K."/>
            <person name="Choi D.G."/>
            <person name="Jeon C.O."/>
        </authorList>
    </citation>
    <scope>NUCLEOTIDE SEQUENCE</scope>
    <source>
        <strain evidence="10">BL</strain>
    </source>
</reference>
<dbReference type="Gene3D" id="3.40.30.10">
    <property type="entry name" value="Glutaredoxin"/>
    <property type="match status" value="1"/>
</dbReference>
<dbReference type="InterPro" id="IPR018950">
    <property type="entry name" value="DiS-bond_isomerase_DsbC/G_N"/>
</dbReference>
<sequence>MFKLLAIAVALLATVPAARAADETQAVTDGIRKIAPDAKIDSVTKSPVAGFYEVVADGQVLYASADGRYLLRGPLYDMIERKDLTEARLSGMRKTLLDKVPKDQRIVFAPKDPKYAVTVFTDIDCGYCRKLHNDIAQYNAQGIAVEYLWLPRSGPNTPSFDKAVSVWCAADRNKALSEAKAGAETKPARCDNPIAEQFALAQRLGINVTPTVIAPNGTQLGGYLPAEAMRQQLDALAAAK</sequence>
<keyword evidence="6 7" id="KW-0676">Redox-active center</keyword>
<keyword evidence="11" id="KW-1185">Reference proteome</keyword>
<dbReference type="CDD" id="cd03020">
    <property type="entry name" value="DsbA_DsbC_DsbG"/>
    <property type="match status" value="1"/>
</dbReference>